<dbReference type="GeneID" id="89588892"/>
<comment type="caution">
    <text evidence="7">The sequence shown here is derived from an EMBL/GenBank/DDBJ whole genome shotgun (WGS) entry which is preliminary data.</text>
</comment>
<keyword evidence="8" id="KW-1185">Reference proteome</keyword>
<sequence>METKKIYSFLQQAFVFALIMLLANFIVGVLPFPMPASVMGLILLFIALCLKIVKLEQVEALGTSLTGLISFLFVPSGISVINSLGIMGQYGLQIVLIIIIATTILLAITGWTATALLNLKKKQIFSWNGLKRRLSVKKHSKKLEEVN</sequence>
<feature type="transmembrane region" description="Helical" evidence="6">
    <location>
        <begin position="94"/>
        <end position="117"/>
    </location>
</feature>
<dbReference type="EMBL" id="JQBS01000035">
    <property type="protein sequence ID" value="KRN54317.1"/>
    <property type="molecule type" value="Genomic_DNA"/>
</dbReference>
<keyword evidence="2" id="KW-1003">Cell membrane</keyword>
<dbReference type="PANTHER" id="PTHR33931:SF4">
    <property type="entry name" value="ANTIHOLIN-LIKE PROTEIN LRGA"/>
    <property type="match status" value="1"/>
</dbReference>
<dbReference type="RefSeq" id="WP_034569690.1">
    <property type="nucleotide sequence ID" value="NZ_JQBS01000035.1"/>
</dbReference>
<comment type="subcellular location">
    <subcellularLocation>
        <location evidence="1">Cell membrane</location>
        <topology evidence="1">Multi-pass membrane protein</topology>
    </subcellularLocation>
</comment>
<dbReference type="PATRIC" id="fig|1449336.4.peg.1935"/>
<dbReference type="PANTHER" id="PTHR33931">
    <property type="entry name" value="HOLIN-LIKE PROTEIN CIDA-RELATED"/>
    <property type="match status" value="1"/>
</dbReference>
<dbReference type="AlphaFoldDB" id="A0A0R2HXG7"/>
<evidence type="ECO:0000256" key="6">
    <source>
        <dbReference type="SAM" id="Phobius"/>
    </source>
</evidence>
<keyword evidence="4 6" id="KW-1133">Transmembrane helix</keyword>
<feature type="transmembrane region" description="Helical" evidence="6">
    <location>
        <begin position="12"/>
        <end position="30"/>
    </location>
</feature>
<name>A0A0R2HXG7_CARDV</name>
<dbReference type="GO" id="GO:0005886">
    <property type="term" value="C:plasma membrane"/>
    <property type="evidence" value="ECO:0007669"/>
    <property type="project" value="UniProtKB-SubCell"/>
</dbReference>
<feature type="transmembrane region" description="Helical" evidence="6">
    <location>
        <begin position="36"/>
        <end position="53"/>
    </location>
</feature>
<evidence type="ECO:0000313" key="7">
    <source>
        <dbReference type="EMBL" id="KRN54317.1"/>
    </source>
</evidence>
<dbReference type="NCBIfam" id="NF003155">
    <property type="entry name" value="PRK04125.1"/>
    <property type="match status" value="1"/>
</dbReference>
<feature type="transmembrane region" description="Helical" evidence="6">
    <location>
        <begin position="65"/>
        <end position="88"/>
    </location>
</feature>
<reference evidence="7 8" key="1">
    <citation type="journal article" date="2015" name="Genome Announc.">
        <title>Expanding the biotechnology potential of lactobacilli through comparative genomics of 213 strains and associated genera.</title>
        <authorList>
            <person name="Sun Z."/>
            <person name="Harris H.M."/>
            <person name="McCann A."/>
            <person name="Guo C."/>
            <person name="Argimon S."/>
            <person name="Zhang W."/>
            <person name="Yang X."/>
            <person name="Jeffery I.B."/>
            <person name="Cooney J.C."/>
            <person name="Kagawa T.F."/>
            <person name="Liu W."/>
            <person name="Song Y."/>
            <person name="Salvetti E."/>
            <person name="Wrobel A."/>
            <person name="Rasinkangas P."/>
            <person name="Parkhill J."/>
            <person name="Rea M.C."/>
            <person name="O'Sullivan O."/>
            <person name="Ritari J."/>
            <person name="Douillard F.P."/>
            <person name="Paul Ross R."/>
            <person name="Yang R."/>
            <person name="Briner A.E."/>
            <person name="Felis G.E."/>
            <person name="de Vos W.M."/>
            <person name="Barrangou R."/>
            <person name="Klaenhammer T.R."/>
            <person name="Caufield P.W."/>
            <person name="Cui Y."/>
            <person name="Zhang H."/>
            <person name="O'Toole P.W."/>
        </authorList>
    </citation>
    <scope>NUCLEOTIDE SEQUENCE [LARGE SCALE GENOMIC DNA]</scope>
    <source>
        <strain evidence="7 8">DSM 20623</strain>
    </source>
</reference>
<dbReference type="Pfam" id="PF03788">
    <property type="entry name" value="LrgA"/>
    <property type="match status" value="1"/>
</dbReference>
<keyword evidence="5 6" id="KW-0472">Membrane</keyword>
<keyword evidence="3 6" id="KW-0812">Transmembrane</keyword>
<evidence type="ECO:0000313" key="8">
    <source>
        <dbReference type="Proteomes" id="UP000051658"/>
    </source>
</evidence>
<evidence type="ECO:0000256" key="4">
    <source>
        <dbReference type="ARBA" id="ARBA00022989"/>
    </source>
</evidence>
<evidence type="ECO:0000256" key="1">
    <source>
        <dbReference type="ARBA" id="ARBA00004651"/>
    </source>
</evidence>
<evidence type="ECO:0000256" key="3">
    <source>
        <dbReference type="ARBA" id="ARBA00022692"/>
    </source>
</evidence>
<evidence type="ECO:0000256" key="2">
    <source>
        <dbReference type="ARBA" id="ARBA00022475"/>
    </source>
</evidence>
<proteinExistence type="predicted"/>
<accession>A0A0R2HXG7</accession>
<evidence type="ECO:0008006" key="9">
    <source>
        <dbReference type="Google" id="ProtNLM"/>
    </source>
</evidence>
<gene>
    <name evidence="7" type="ORF">IV74_GL001898</name>
</gene>
<organism evidence="7 8">
    <name type="scientific">Carnobacterium divergens DSM 20623</name>
    <dbReference type="NCBI Taxonomy" id="1449336"/>
    <lineage>
        <taxon>Bacteria</taxon>
        <taxon>Bacillati</taxon>
        <taxon>Bacillota</taxon>
        <taxon>Bacilli</taxon>
        <taxon>Lactobacillales</taxon>
        <taxon>Carnobacteriaceae</taxon>
        <taxon>Carnobacterium</taxon>
    </lineage>
</organism>
<dbReference type="Proteomes" id="UP000051658">
    <property type="component" value="Unassembled WGS sequence"/>
</dbReference>
<dbReference type="InterPro" id="IPR005538">
    <property type="entry name" value="LrgA/CidA"/>
</dbReference>
<dbReference type="eggNOG" id="COG1380">
    <property type="taxonomic scope" value="Bacteria"/>
</dbReference>
<evidence type="ECO:0000256" key="5">
    <source>
        <dbReference type="ARBA" id="ARBA00023136"/>
    </source>
</evidence>
<protein>
    <recommendedName>
        <fullName evidence="9">Antiholin-like protein LrgA</fullName>
    </recommendedName>
</protein>